<dbReference type="Pfam" id="PF01814">
    <property type="entry name" value="Hemerythrin"/>
    <property type="match status" value="1"/>
</dbReference>
<evidence type="ECO:0000256" key="2">
    <source>
        <dbReference type="ARBA" id="ARBA00022621"/>
    </source>
</evidence>
<evidence type="ECO:0000256" key="5">
    <source>
        <dbReference type="SAM" id="Phobius"/>
    </source>
</evidence>
<proteinExistence type="inferred from homology"/>
<sequence>MRKSLQTFGLSLFIVLAFLVIGIGFLFGIDNPVPWIMIAILIALPVIHKKMTSRKFIAWDDNLSVGIEVIDEDHKKLLSLINNLQTAILYPTGEAFERQALSELVDYTKYHFAREEKLMQDNGYPDFEPHKEQHEIMIMQVSNYMDAYEKDREATIDELTSFLKTWLINHIAGTDQNYSQFLRDKGIR</sequence>
<keyword evidence="5" id="KW-1133">Transmembrane helix</keyword>
<dbReference type="CDD" id="cd12107">
    <property type="entry name" value="Hemerythrin"/>
    <property type="match status" value="1"/>
</dbReference>
<gene>
    <name evidence="7" type="ORF">JAZ04_18140</name>
</gene>
<evidence type="ECO:0000313" key="8">
    <source>
        <dbReference type="Proteomes" id="UP000886687"/>
    </source>
</evidence>
<accession>A0A9E4N2E6</accession>
<comment type="caution">
    <text evidence="7">The sequence shown here is derived from an EMBL/GenBank/DDBJ whole genome shotgun (WGS) entry which is preliminary data.</text>
</comment>
<dbReference type="NCBIfam" id="NF002007">
    <property type="entry name" value="PRK00808.1"/>
    <property type="match status" value="1"/>
</dbReference>
<dbReference type="InterPro" id="IPR012312">
    <property type="entry name" value="Hemerythrin-like"/>
</dbReference>
<evidence type="ECO:0000256" key="3">
    <source>
        <dbReference type="ARBA" id="ARBA00022723"/>
    </source>
</evidence>
<dbReference type="InterPro" id="IPR016131">
    <property type="entry name" value="Haemerythrin_Fe_BS"/>
</dbReference>
<keyword evidence="2" id="KW-0813">Transport</keyword>
<evidence type="ECO:0000256" key="4">
    <source>
        <dbReference type="ARBA" id="ARBA00023004"/>
    </source>
</evidence>
<dbReference type="InterPro" id="IPR012827">
    <property type="entry name" value="Hemerythrin_metal-bd"/>
</dbReference>
<dbReference type="EMBL" id="JAEPDI010000015">
    <property type="protein sequence ID" value="MCG7940760.1"/>
    <property type="molecule type" value="Genomic_DNA"/>
</dbReference>
<dbReference type="SUPFAM" id="SSF47188">
    <property type="entry name" value="Hemerythrin-like"/>
    <property type="match status" value="1"/>
</dbReference>
<dbReference type="NCBIfam" id="TIGR02481">
    <property type="entry name" value="hemeryth_dom"/>
    <property type="match status" value="1"/>
</dbReference>
<keyword evidence="3" id="KW-0479">Metal-binding</keyword>
<dbReference type="InterPro" id="IPR035938">
    <property type="entry name" value="Hemerythrin-like_sf"/>
</dbReference>
<dbReference type="GO" id="GO:0005344">
    <property type="term" value="F:oxygen carrier activity"/>
    <property type="evidence" value="ECO:0007669"/>
    <property type="project" value="UniProtKB-KW"/>
</dbReference>
<keyword evidence="4" id="KW-0408">Iron</keyword>
<feature type="transmembrane region" description="Helical" evidence="5">
    <location>
        <begin position="33"/>
        <end position="48"/>
    </location>
</feature>
<feature type="domain" description="Hemerythrin-like" evidence="6">
    <location>
        <begin position="66"/>
        <end position="178"/>
    </location>
</feature>
<feature type="transmembrane region" description="Helical" evidence="5">
    <location>
        <begin position="7"/>
        <end position="27"/>
    </location>
</feature>
<protein>
    <submittedName>
        <fullName evidence="7">Bacteriohemerythrin</fullName>
    </submittedName>
</protein>
<dbReference type="PROSITE" id="PS00550">
    <property type="entry name" value="HEMERYTHRINS"/>
    <property type="match status" value="1"/>
</dbReference>
<dbReference type="InterPro" id="IPR050669">
    <property type="entry name" value="Hemerythrin"/>
</dbReference>
<evidence type="ECO:0000259" key="6">
    <source>
        <dbReference type="Pfam" id="PF01814"/>
    </source>
</evidence>
<dbReference type="NCBIfam" id="NF033749">
    <property type="entry name" value="bact_hemeryth"/>
    <property type="match status" value="1"/>
</dbReference>
<name>A0A9E4N2E6_9GAMM</name>
<keyword evidence="5" id="KW-0812">Transmembrane</keyword>
<evidence type="ECO:0000256" key="1">
    <source>
        <dbReference type="ARBA" id="ARBA00010587"/>
    </source>
</evidence>
<dbReference type="AlphaFoldDB" id="A0A9E4N2E6"/>
<dbReference type="PANTHER" id="PTHR37164">
    <property type="entry name" value="BACTERIOHEMERYTHRIN"/>
    <property type="match status" value="1"/>
</dbReference>
<dbReference type="GO" id="GO:0046872">
    <property type="term" value="F:metal ion binding"/>
    <property type="evidence" value="ECO:0007669"/>
    <property type="project" value="UniProtKB-KW"/>
</dbReference>
<dbReference type="Gene3D" id="1.20.120.50">
    <property type="entry name" value="Hemerythrin-like"/>
    <property type="match status" value="1"/>
</dbReference>
<dbReference type="PANTHER" id="PTHR37164:SF1">
    <property type="entry name" value="BACTERIOHEMERYTHRIN"/>
    <property type="match status" value="1"/>
</dbReference>
<reference evidence="7" key="1">
    <citation type="journal article" date="2021" name="Proc. Natl. Acad. Sci. U.S.A.">
        <title>Global biogeography of chemosynthetic symbionts reveals both localized and globally distributed symbiont groups. .</title>
        <authorList>
            <person name="Osvatic J.T."/>
            <person name="Wilkins L.G.E."/>
            <person name="Leibrecht L."/>
            <person name="Leray M."/>
            <person name="Zauner S."/>
            <person name="Polzin J."/>
            <person name="Camacho Y."/>
            <person name="Gros O."/>
            <person name="van Gils J.A."/>
            <person name="Eisen J.A."/>
            <person name="Petersen J.M."/>
            <person name="Yuen B."/>
        </authorList>
    </citation>
    <scope>NUCLEOTIDE SEQUENCE</scope>
    <source>
        <strain evidence="7">MAGL173</strain>
    </source>
</reference>
<dbReference type="Proteomes" id="UP000886687">
    <property type="component" value="Unassembled WGS sequence"/>
</dbReference>
<keyword evidence="2" id="KW-0561">Oxygen transport</keyword>
<keyword evidence="5" id="KW-0472">Membrane</keyword>
<evidence type="ECO:0000313" key="7">
    <source>
        <dbReference type="EMBL" id="MCG7940760.1"/>
    </source>
</evidence>
<organism evidence="7 8">
    <name type="scientific">Candidatus Thiodiazotropha lotti</name>
    <dbReference type="NCBI Taxonomy" id="2792787"/>
    <lineage>
        <taxon>Bacteria</taxon>
        <taxon>Pseudomonadati</taxon>
        <taxon>Pseudomonadota</taxon>
        <taxon>Gammaproteobacteria</taxon>
        <taxon>Chromatiales</taxon>
        <taxon>Sedimenticolaceae</taxon>
        <taxon>Candidatus Thiodiazotropha</taxon>
    </lineage>
</organism>
<comment type="similarity">
    <text evidence="1">Belongs to the hemerythrin family.</text>
</comment>